<reference evidence="1" key="1">
    <citation type="submission" date="2018-05" db="EMBL/GenBank/DDBJ databases">
        <authorList>
            <person name="Lanie J.A."/>
            <person name="Ng W.-L."/>
            <person name="Kazmierczak K.M."/>
            <person name="Andrzejewski T.M."/>
            <person name="Davidsen T.M."/>
            <person name="Wayne K.J."/>
            <person name="Tettelin H."/>
            <person name="Glass J.I."/>
            <person name="Rusch D."/>
            <person name="Podicherti R."/>
            <person name="Tsui H.-C.T."/>
            <person name="Winkler M.E."/>
        </authorList>
    </citation>
    <scope>NUCLEOTIDE SEQUENCE</scope>
</reference>
<gene>
    <name evidence="1" type="ORF">METZ01_LOCUS320870</name>
</gene>
<dbReference type="AlphaFoldDB" id="A0A382P3X2"/>
<accession>A0A382P3X2</accession>
<protein>
    <submittedName>
        <fullName evidence="1">Uncharacterized protein</fullName>
    </submittedName>
</protein>
<feature type="non-terminal residue" evidence="1">
    <location>
        <position position="1"/>
    </location>
</feature>
<organism evidence="1">
    <name type="scientific">marine metagenome</name>
    <dbReference type="NCBI Taxonomy" id="408172"/>
    <lineage>
        <taxon>unclassified sequences</taxon>
        <taxon>metagenomes</taxon>
        <taxon>ecological metagenomes</taxon>
    </lineage>
</organism>
<sequence>FRMMFKVTSVHLFIMKIKMRISKWMCPHDNECHYIFDSCYRCENYCVDHDREDWDEECAVCEILKLNQNNFSTKTLENLLHRVQHGSTEIGETYYQENEYKYVA</sequence>
<proteinExistence type="predicted"/>
<name>A0A382P3X2_9ZZZZ</name>
<dbReference type="EMBL" id="UINC01104675">
    <property type="protein sequence ID" value="SVC68016.1"/>
    <property type="molecule type" value="Genomic_DNA"/>
</dbReference>
<evidence type="ECO:0000313" key="1">
    <source>
        <dbReference type="EMBL" id="SVC68016.1"/>
    </source>
</evidence>